<dbReference type="PANTHER" id="PTHR33048:SF47">
    <property type="entry name" value="INTEGRAL MEMBRANE PROTEIN-RELATED"/>
    <property type="match status" value="1"/>
</dbReference>
<comment type="caution">
    <text evidence="9">The sequence shown here is derived from an EMBL/GenBank/DDBJ whole genome shotgun (WGS) entry which is preliminary data.</text>
</comment>
<dbReference type="InterPro" id="IPR049326">
    <property type="entry name" value="Rhodopsin_dom_fungi"/>
</dbReference>
<evidence type="ECO:0000256" key="3">
    <source>
        <dbReference type="ARBA" id="ARBA00022989"/>
    </source>
</evidence>
<proteinExistence type="inferred from homology"/>
<feature type="transmembrane region" description="Helical" evidence="7">
    <location>
        <begin position="24"/>
        <end position="44"/>
    </location>
</feature>
<keyword evidence="2 7" id="KW-0812">Transmembrane</keyword>
<evidence type="ECO:0000256" key="2">
    <source>
        <dbReference type="ARBA" id="ARBA00022692"/>
    </source>
</evidence>
<feature type="transmembrane region" description="Helical" evidence="7">
    <location>
        <begin position="146"/>
        <end position="166"/>
    </location>
</feature>
<evidence type="ECO:0000256" key="1">
    <source>
        <dbReference type="ARBA" id="ARBA00004141"/>
    </source>
</evidence>
<evidence type="ECO:0000256" key="7">
    <source>
        <dbReference type="SAM" id="Phobius"/>
    </source>
</evidence>
<dbReference type="Proteomes" id="UP001301958">
    <property type="component" value="Unassembled WGS sequence"/>
</dbReference>
<feature type="transmembrane region" description="Helical" evidence="7">
    <location>
        <begin position="220"/>
        <end position="243"/>
    </location>
</feature>
<dbReference type="Pfam" id="PF20684">
    <property type="entry name" value="Fung_rhodopsin"/>
    <property type="match status" value="1"/>
</dbReference>
<dbReference type="EMBL" id="MU865728">
    <property type="protein sequence ID" value="KAK4220535.1"/>
    <property type="molecule type" value="Genomic_DNA"/>
</dbReference>
<evidence type="ECO:0000256" key="5">
    <source>
        <dbReference type="ARBA" id="ARBA00038359"/>
    </source>
</evidence>
<organism evidence="9 10">
    <name type="scientific">Podospora fimiseda</name>
    <dbReference type="NCBI Taxonomy" id="252190"/>
    <lineage>
        <taxon>Eukaryota</taxon>
        <taxon>Fungi</taxon>
        <taxon>Dikarya</taxon>
        <taxon>Ascomycota</taxon>
        <taxon>Pezizomycotina</taxon>
        <taxon>Sordariomycetes</taxon>
        <taxon>Sordariomycetidae</taxon>
        <taxon>Sordariales</taxon>
        <taxon>Podosporaceae</taxon>
        <taxon>Podospora</taxon>
    </lineage>
</organism>
<comment type="similarity">
    <text evidence="5">Belongs to the SAT4 family.</text>
</comment>
<dbReference type="PANTHER" id="PTHR33048">
    <property type="entry name" value="PTH11-LIKE INTEGRAL MEMBRANE PROTEIN (AFU_ORTHOLOGUE AFUA_5G11245)"/>
    <property type="match status" value="1"/>
</dbReference>
<reference evidence="9" key="2">
    <citation type="submission" date="2023-05" db="EMBL/GenBank/DDBJ databases">
        <authorList>
            <consortium name="Lawrence Berkeley National Laboratory"/>
            <person name="Steindorff A."/>
            <person name="Hensen N."/>
            <person name="Bonometti L."/>
            <person name="Westerberg I."/>
            <person name="Brannstrom I.O."/>
            <person name="Guillou S."/>
            <person name="Cros-Aarteil S."/>
            <person name="Calhoun S."/>
            <person name="Haridas S."/>
            <person name="Kuo A."/>
            <person name="Mondo S."/>
            <person name="Pangilinan J."/>
            <person name="Riley R."/>
            <person name="Labutti K."/>
            <person name="Andreopoulos B."/>
            <person name="Lipzen A."/>
            <person name="Chen C."/>
            <person name="Yanf M."/>
            <person name="Daum C."/>
            <person name="Ng V."/>
            <person name="Clum A."/>
            <person name="Ohm R."/>
            <person name="Martin F."/>
            <person name="Silar P."/>
            <person name="Natvig D."/>
            <person name="Lalanne C."/>
            <person name="Gautier V."/>
            <person name="Ament-Velasquez S.L."/>
            <person name="Kruys A."/>
            <person name="Hutchinson M.I."/>
            <person name="Powell A.J."/>
            <person name="Barry K."/>
            <person name="Miller A.N."/>
            <person name="Grigoriev I.V."/>
            <person name="Debuchy R."/>
            <person name="Gladieux P."/>
            <person name="Thoren M.H."/>
            <person name="Johannesson H."/>
        </authorList>
    </citation>
    <scope>NUCLEOTIDE SEQUENCE</scope>
    <source>
        <strain evidence="9">CBS 990.96</strain>
    </source>
</reference>
<evidence type="ECO:0000313" key="10">
    <source>
        <dbReference type="Proteomes" id="UP001301958"/>
    </source>
</evidence>
<keyword evidence="10" id="KW-1185">Reference proteome</keyword>
<dbReference type="GO" id="GO:0016020">
    <property type="term" value="C:membrane"/>
    <property type="evidence" value="ECO:0007669"/>
    <property type="project" value="UniProtKB-SubCell"/>
</dbReference>
<feature type="region of interest" description="Disordered" evidence="6">
    <location>
        <begin position="289"/>
        <end position="308"/>
    </location>
</feature>
<dbReference type="AlphaFoldDB" id="A0AAN6YML4"/>
<comment type="subcellular location">
    <subcellularLocation>
        <location evidence="1">Membrane</location>
        <topology evidence="1">Multi-pass membrane protein</topology>
    </subcellularLocation>
</comment>
<name>A0AAN6YML4_9PEZI</name>
<feature type="domain" description="Rhodopsin" evidence="8">
    <location>
        <begin position="18"/>
        <end position="246"/>
    </location>
</feature>
<evidence type="ECO:0000256" key="6">
    <source>
        <dbReference type="SAM" id="MobiDB-lite"/>
    </source>
</evidence>
<reference evidence="9" key="1">
    <citation type="journal article" date="2023" name="Mol. Phylogenet. Evol.">
        <title>Genome-scale phylogeny and comparative genomics of the fungal order Sordariales.</title>
        <authorList>
            <person name="Hensen N."/>
            <person name="Bonometti L."/>
            <person name="Westerberg I."/>
            <person name="Brannstrom I.O."/>
            <person name="Guillou S."/>
            <person name="Cros-Aarteil S."/>
            <person name="Calhoun S."/>
            <person name="Haridas S."/>
            <person name="Kuo A."/>
            <person name="Mondo S."/>
            <person name="Pangilinan J."/>
            <person name="Riley R."/>
            <person name="LaButti K."/>
            <person name="Andreopoulos B."/>
            <person name="Lipzen A."/>
            <person name="Chen C."/>
            <person name="Yan M."/>
            <person name="Daum C."/>
            <person name="Ng V."/>
            <person name="Clum A."/>
            <person name="Steindorff A."/>
            <person name="Ohm R.A."/>
            <person name="Martin F."/>
            <person name="Silar P."/>
            <person name="Natvig D.O."/>
            <person name="Lalanne C."/>
            <person name="Gautier V."/>
            <person name="Ament-Velasquez S.L."/>
            <person name="Kruys A."/>
            <person name="Hutchinson M.I."/>
            <person name="Powell A.J."/>
            <person name="Barry K."/>
            <person name="Miller A.N."/>
            <person name="Grigoriev I.V."/>
            <person name="Debuchy R."/>
            <person name="Gladieux P."/>
            <person name="Hiltunen Thoren M."/>
            <person name="Johannesson H."/>
        </authorList>
    </citation>
    <scope>NUCLEOTIDE SEQUENCE</scope>
    <source>
        <strain evidence="9">CBS 990.96</strain>
    </source>
</reference>
<evidence type="ECO:0000256" key="4">
    <source>
        <dbReference type="ARBA" id="ARBA00023136"/>
    </source>
</evidence>
<evidence type="ECO:0000259" key="8">
    <source>
        <dbReference type="Pfam" id="PF20684"/>
    </source>
</evidence>
<keyword evidence="3 7" id="KW-1133">Transmembrane helix</keyword>
<sequence length="392" mass="43905">MSISLVFVAGRLYGVPGRLSLGDWFILIAYICSVGQAGLLFAQLKWARHIWDVRACWFFGNYAKLIFSQQMLLVPGQILSKASILLLFKSIFTVDKSLNIAIWAGQVWNFLTYFPSVPVEAYFNAPHPGTDERWETLMASGKPEKAIVAGVVQSVMAIVLDLYIFFLPMPSIMKLKMSSRKRNQVIAVFSTALMGVIACLVSLVFRVYEMKHINDSTWNLYIILLCTVVELNVAIIVASVPGFSRFVRVHLMHWPAVKSIQSKFSSYMSSNNNTGPANAKTWPINITTTAQGDSQDAPQPPIELGNKSGQRHQYHELNNSNDSWFMQTNNSTVMSGSTYQETQRSAVESGGYGPYGGIVRTVDVEQQAYYEQPPSNAYNFSHPTHMREDGRI</sequence>
<gene>
    <name evidence="9" type="ORF">QBC38DRAFT_378779</name>
</gene>
<dbReference type="InterPro" id="IPR052337">
    <property type="entry name" value="SAT4-like"/>
</dbReference>
<keyword evidence="4 7" id="KW-0472">Membrane</keyword>
<evidence type="ECO:0000313" key="9">
    <source>
        <dbReference type="EMBL" id="KAK4220535.1"/>
    </source>
</evidence>
<feature type="transmembrane region" description="Helical" evidence="7">
    <location>
        <begin position="186"/>
        <end position="208"/>
    </location>
</feature>
<accession>A0AAN6YML4</accession>
<protein>
    <recommendedName>
        <fullName evidence="8">Rhodopsin domain-containing protein</fullName>
    </recommendedName>
</protein>